<protein>
    <submittedName>
        <fullName evidence="2">Uncharacterized protein</fullName>
    </submittedName>
</protein>
<proteinExistence type="predicted"/>
<accession>A0A137NS34</accession>
<reference evidence="2 3" key="1">
    <citation type="journal article" date="2015" name="Genome Biol. Evol.">
        <title>Phylogenomic analyses indicate that early fungi evolved digesting cell walls of algal ancestors of land plants.</title>
        <authorList>
            <person name="Chang Y."/>
            <person name="Wang S."/>
            <person name="Sekimoto S."/>
            <person name="Aerts A.L."/>
            <person name="Choi C."/>
            <person name="Clum A."/>
            <person name="LaButti K.M."/>
            <person name="Lindquist E.A."/>
            <person name="Yee Ngan C."/>
            <person name="Ohm R.A."/>
            <person name="Salamov A.A."/>
            <person name="Grigoriev I.V."/>
            <person name="Spatafora J.W."/>
            <person name="Berbee M.L."/>
        </authorList>
    </citation>
    <scope>NUCLEOTIDE SEQUENCE [LARGE SCALE GENOMIC DNA]</scope>
    <source>
        <strain evidence="2 3">NRRL 28638</strain>
    </source>
</reference>
<gene>
    <name evidence="2" type="ORF">CONCODRAFT_12815</name>
</gene>
<organism evidence="2 3">
    <name type="scientific">Conidiobolus coronatus (strain ATCC 28846 / CBS 209.66 / NRRL 28638)</name>
    <name type="common">Delacroixia coronata</name>
    <dbReference type="NCBI Taxonomy" id="796925"/>
    <lineage>
        <taxon>Eukaryota</taxon>
        <taxon>Fungi</taxon>
        <taxon>Fungi incertae sedis</taxon>
        <taxon>Zoopagomycota</taxon>
        <taxon>Entomophthoromycotina</taxon>
        <taxon>Entomophthoromycetes</taxon>
        <taxon>Entomophthorales</taxon>
        <taxon>Ancylistaceae</taxon>
        <taxon>Conidiobolus</taxon>
    </lineage>
</organism>
<dbReference type="Proteomes" id="UP000070444">
    <property type="component" value="Unassembled WGS sequence"/>
</dbReference>
<sequence>MNDKAQIKETQDSEKGIVYCSKYLIAFIASIFIYQLIILPNFKSINNSRYYTCIDNARENSYKCEDICFDKLSQCRGKCPIPGDSCKESCSKLHDKRCYSSCTRAKNERIISL</sequence>
<dbReference type="EMBL" id="KQ964856">
    <property type="protein sequence ID" value="KXN65558.1"/>
    <property type="molecule type" value="Genomic_DNA"/>
</dbReference>
<feature type="transmembrane region" description="Helical" evidence="1">
    <location>
        <begin position="23"/>
        <end position="42"/>
    </location>
</feature>
<evidence type="ECO:0000313" key="3">
    <source>
        <dbReference type="Proteomes" id="UP000070444"/>
    </source>
</evidence>
<keyword evidence="1" id="KW-1133">Transmembrane helix</keyword>
<name>A0A137NS34_CONC2</name>
<keyword evidence="1" id="KW-0472">Membrane</keyword>
<keyword evidence="1" id="KW-0812">Transmembrane</keyword>
<dbReference type="AlphaFoldDB" id="A0A137NS34"/>
<keyword evidence="3" id="KW-1185">Reference proteome</keyword>
<evidence type="ECO:0000313" key="2">
    <source>
        <dbReference type="EMBL" id="KXN65558.1"/>
    </source>
</evidence>
<evidence type="ECO:0000256" key="1">
    <source>
        <dbReference type="SAM" id="Phobius"/>
    </source>
</evidence>